<gene>
    <name evidence="2" type="ORF">A2875_02215</name>
</gene>
<protein>
    <submittedName>
        <fullName evidence="2">Uncharacterized protein</fullName>
    </submittedName>
</protein>
<proteinExistence type="predicted"/>
<accession>A0A1F5ZK70</accession>
<evidence type="ECO:0000313" key="2">
    <source>
        <dbReference type="EMBL" id="OGG12724.1"/>
    </source>
</evidence>
<evidence type="ECO:0000256" key="1">
    <source>
        <dbReference type="SAM" id="Coils"/>
    </source>
</evidence>
<sequence>MSDTKILQAILDGQTGLKKDIQEVRRDITEVKEEVRKTEGRLTARIDIVGLQVANLEDDAPTVEEFDKLAKRVSKLENRVTKN</sequence>
<dbReference type="AlphaFoldDB" id="A0A1F5ZK70"/>
<evidence type="ECO:0000313" key="3">
    <source>
        <dbReference type="Proteomes" id="UP000177416"/>
    </source>
</evidence>
<comment type="caution">
    <text evidence="2">The sequence shown here is derived from an EMBL/GenBank/DDBJ whole genome shotgun (WGS) entry which is preliminary data.</text>
</comment>
<feature type="coiled-coil region" evidence="1">
    <location>
        <begin position="14"/>
        <end position="41"/>
    </location>
</feature>
<dbReference type="Proteomes" id="UP000177416">
    <property type="component" value="Unassembled WGS sequence"/>
</dbReference>
<reference evidence="2 3" key="1">
    <citation type="journal article" date="2016" name="Nat. Commun.">
        <title>Thousands of microbial genomes shed light on interconnected biogeochemical processes in an aquifer system.</title>
        <authorList>
            <person name="Anantharaman K."/>
            <person name="Brown C.T."/>
            <person name="Hug L.A."/>
            <person name="Sharon I."/>
            <person name="Castelle C.J."/>
            <person name="Probst A.J."/>
            <person name="Thomas B.C."/>
            <person name="Singh A."/>
            <person name="Wilkins M.J."/>
            <person name="Karaoz U."/>
            <person name="Brodie E.L."/>
            <person name="Williams K.H."/>
            <person name="Hubbard S.S."/>
            <person name="Banfield J.F."/>
        </authorList>
    </citation>
    <scope>NUCLEOTIDE SEQUENCE [LARGE SCALE GENOMIC DNA]</scope>
</reference>
<name>A0A1F5ZK70_9BACT</name>
<dbReference type="EMBL" id="MFJJ01000056">
    <property type="protein sequence ID" value="OGG12724.1"/>
    <property type="molecule type" value="Genomic_DNA"/>
</dbReference>
<organism evidence="2 3">
    <name type="scientific">Candidatus Gottesmanbacteria bacterium RIFCSPHIGHO2_01_FULL_46_14</name>
    <dbReference type="NCBI Taxonomy" id="1798380"/>
    <lineage>
        <taxon>Bacteria</taxon>
        <taxon>Candidatus Gottesmaniibacteriota</taxon>
    </lineage>
</organism>
<keyword evidence="1" id="KW-0175">Coiled coil</keyword>